<evidence type="ECO:0000313" key="1">
    <source>
        <dbReference type="EMBL" id="MFB5679543.1"/>
    </source>
</evidence>
<sequence length="474" mass="54247">MKHTTTIRDLLREHLEHNRLTLERFSRITGINRGTLSSILNVRSPKPLSIGQLDRITGGMGYDEGTLYELFVDECFHQAAPHWRRLRPFLMRCASLGKTECIRMVIGQLLDDLAHVPGIYDTAGLMYEEGYLAEASILYECVAESEKYSHSERLAMSQYRIFLIACRLQDRPADAAIRFIPYRFRLPEDCVMDGLWNLAEQFAAAGRWDDAYRYAVELEELAQAMSPYRDGSMKGRMRSKTTGEERIPAVYYARSQLLKGSVLVELGDLEGARRCMAVCREMSWGKDSGGGASSAVRMLKTMAEGKLLELDLLEGCRESLAPYVEFLRRHPQEAEDGVSNILRAAVEHHYNVDEELSEFSHLIHVGWMTERGGSLPEKGRMRSRARLYYYYAAYLIAGKKCKEGFEFLLHSVRFARESGMQDIMLQCMFLYEEHRDEAGTMQTQFKSTYALYRKETEHICSSGCKEELTVLQNG</sequence>
<evidence type="ECO:0000313" key="2">
    <source>
        <dbReference type="Proteomes" id="UP001580407"/>
    </source>
</evidence>
<comment type="caution">
    <text evidence="1">The sequence shown here is derived from an EMBL/GenBank/DDBJ whole genome shotgun (WGS) entry which is preliminary data.</text>
</comment>
<name>A0ABV5B1H5_9BACL</name>
<reference evidence="1 2" key="1">
    <citation type="submission" date="2024-09" db="EMBL/GenBank/DDBJ databases">
        <authorList>
            <person name="Ruan L."/>
        </authorList>
    </citation>
    <scope>NUCLEOTIDE SEQUENCE [LARGE SCALE GENOMIC DNA]</scope>
    <source>
        <strain evidence="1 2">D33</strain>
    </source>
</reference>
<organism evidence="1 2">
    <name type="scientific">Paenibacillus terreus</name>
    <dbReference type="NCBI Taxonomy" id="1387834"/>
    <lineage>
        <taxon>Bacteria</taxon>
        <taxon>Bacillati</taxon>
        <taxon>Bacillota</taxon>
        <taxon>Bacilli</taxon>
        <taxon>Bacillales</taxon>
        <taxon>Paenibacillaceae</taxon>
        <taxon>Paenibacillus</taxon>
    </lineage>
</organism>
<accession>A0ABV5B1H5</accession>
<dbReference type="RefSeq" id="WP_375523380.1">
    <property type="nucleotide sequence ID" value="NZ_JBHILM010000001.1"/>
</dbReference>
<proteinExistence type="predicted"/>
<dbReference type="Proteomes" id="UP001580407">
    <property type="component" value="Unassembled WGS sequence"/>
</dbReference>
<dbReference type="EMBL" id="JBHILM010000001">
    <property type="protein sequence ID" value="MFB5679543.1"/>
    <property type="molecule type" value="Genomic_DNA"/>
</dbReference>
<protein>
    <submittedName>
        <fullName evidence="1">Helix-turn-helix domain-containing protein</fullName>
    </submittedName>
</protein>
<keyword evidence="2" id="KW-1185">Reference proteome</keyword>
<gene>
    <name evidence="1" type="ORF">ACE3NQ_01285</name>
</gene>